<dbReference type="Gene3D" id="3.30.1330.30">
    <property type="match status" value="1"/>
</dbReference>
<dbReference type="SUPFAM" id="SSF55315">
    <property type="entry name" value="L30e-like"/>
    <property type="match status" value="1"/>
</dbReference>
<keyword evidence="3" id="KW-1185">Reference proteome</keyword>
<gene>
    <name evidence="2" type="ORF">AMTR_s00045p00117730</name>
</gene>
<reference evidence="3" key="1">
    <citation type="journal article" date="2013" name="Science">
        <title>The Amborella genome and the evolution of flowering plants.</title>
        <authorList>
            <consortium name="Amborella Genome Project"/>
        </authorList>
    </citation>
    <scope>NUCLEOTIDE SEQUENCE [LARGE SCALE GENOMIC DNA]</scope>
</reference>
<proteinExistence type="predicted"/>
<dbReference type="HOGENOM" id="CLU_108673_1_0_1"/>
<dbReference type="AlphaFoldDB" id="W1P4Z5"/>
<dbReference type="EMBL" id="KI394661">
    <property type="protein sequence ID" value="ERN02035.1"/>
    <property type="molecule type" value="Genomic_DNA"/>
</dbReference>
<name>W1P4Z5_AMBTC</name>
<dbReference type="PANTHER" id="PTHR47903:SF2">
    <property type="entry name" value="OS07G0636400 PROTEIN"/>
    <property type="match status" value="1"/>
</dbReference>
<dbReference type="OrthoDB" id="20109at2759"/>
<dbReference type="KEGG" id="atr:18430135"/>
<sequence>MAKKKKKSTKASSKPAKQDVLQDQFHQPGTYNFQGKPLKDLLTRLKRGIESAKLTKGTLPDKLWMKEQFAIGVNDVTRTLERMPRANAERSTLESSIASNDQKAPAIQLQAVLVAWDCNPRWLTAHFPKLASSRGVPLLFVRDRKAGSLQLGKLVNLKTAVAIGVKVRGTGINMVITEIIDSMAVELGPTKDLCENLIAVA</sequence>
<accession>W1P4Z5</accession>
<organism evidence="2 3">
    <name type="scientific">Amborella trichopoda</name>
    <dbReference type="NCBI Taxonomy" id="13333"/>
    <lineage>
        <taxon>Eukaryota</taxon>
        <taxon>Viridiplantae</taxon>
        <taxon>Streptophyta</taxon>
        <taxon>Embryophyta</taxon>
        <taxon>Tracheophyta</taxon>
        <taxon>Spermatophyta</taxon>
        <taxon>Magnoliopsida</taxon>
        <taxon>Amborellales</taxon>
        <taxon>Amborellaceae</taxon>
        <taxon>Amborella</taxon>
    </lineage>
</organism>
<dbReference type="eggNOG" id="KOG3387">
    <property type="taxonomic scope" value="Eukaryota"/>
</dbReference>
<dbReference type="PANTHER" id="PTHR47903">
    <property type="entry name" value="OS07G0636400 PROTEIN"/>
    <property type="match status" value="1"/>
</dbReference>
<dbReference type="Gramene" id="ERN02035">
    <property type="protein sequence ID" value="ERN02035"/>
    <property type="gene ID" value="AMTR_s00045p00117730"/>
</dbReference>
<evidence type="ECO:0000313" key="2">
    <source>
        <dbReference type="EMBL" id="ERN02035.1"/>
    </source>
</evidence>
<evidence type="ECO:0000256" key="1">
    <source>
        <dbReference type="SAM" id="MobiDB-lite"/>
    </source>
</evidence>
<dbReference type="InterPro" id="IPR029064">
    <property type="entry name" value="Ribosomal_eL30-like_sf"/>
</dbReference>
<dbReference type="Proteomes" id="UP000017836">
    <property type="component" value="Unassembled WGS sequence"/>
</dbReference>
<dbReference type="OMA" id="DCFEGER"/>
<dbReference type="STRING" id="13333.W1P4Z5"/>
<feature type="region of interest" description="Disordered" evidence="1">
    <location>
        <begin position="1"/>
        <end position="32"/>
    </location>
</feature>
<protein>
    <submittedName>
        <fullName evidence="2">Uncharacterized protein</fullName>
    </submittedName>
</protein>
<evidence type="ECO:0000313" key="3">
    <source>
        <dbReference type="Proteomes" id="UP000017836"/>
    </source>
</evidence>